<accession>A0A533HYH9</accession>
<evidence type="ECO:0000256" key="4">
    <source>
        <dbReference type="PROSITE-ProRule" id="PRU00335"/>
    </source>
</evidence>
<comment type="caution">
    <text evidence="7">The sequence shown here is derived from an EMBL/GenBank/DDBJ whole genome shotgun (WGS) entry which is preliminary data.</text>
</comment>
<dbReference type="GO" id="GO:0045892">
    <property type="term" value="P:negative regulation of DNA-templated transcription"/>
    <property type="evidence" value="ECO:0007669"/>
    <property type="project" value="InterPro"/>
</dbReference>
<dbReference type="InterPro" id="IPR001647">
    <property type="entry name" value="HTH_TetR"/>
</dbReference>
<feature type="DNA-binding region" description="H-T-H motif" evidence="4">
    <location>
        <begin position="39"/>
        <end position="58"/>
    </location>
</feature>
<dbReference type="AlphaFoldDB" id="A0A533HYH9"/>
<feature type="domain" description="HTH tetR-type" evidence="6">
    <location>
        <begin position="16"/>
        <end position="76"/>
    </location>
</feature>
<dbReference type="PANTHER" id="PTHR30055:SF151">
    <property type="entry name" value="TRANSCRIPTIONAL REGULATORY PROTEIN"/>
    <property type="match status" value="1"/>
</dbReference>
<evidence type="ECO:0000256" key="1">
    <source>
        <dbReference type="ARBA" id="ARBA00023015"/>
    </source>
</evidence>
<dbReference type="InterPro" id="IPR004111">
    <property type="entry name" value="Repressor_TetR_C"/>
</dbReference>
<evidence type="ECO:0000313" key="7">
    <source>
        <dbReference type="EMBL" id="TKW63277.1"/>
    </source>
</evidence>
<dbReference type="InterPro" id="IPR050109">
    <property type="entry name" value="HTH-type_TetR-like_transc_reg"/>
</dbReference>
<gene>
    <name evidence="7" type="ORF">DI616_19825</name>
</gene>
<keyword evidence="3" id="KW-0804">Transcription</keyword>
<keyword evidence="2 4" id="KW-0238">DNA-binding</keyword>
<keyword evidence="1" id="KW-0805">Transcription regulation</keyword>
<dbReference type="InterPro" id="IPR009057">
    <property type="entry name" value="Homeodomain-like_sf"/>
</dbReference>
<dbReference type="GO" id="GO:0000976">
    <property type="term" value="F:transcription cis-regulatory region binding"/>
    <property type="evidence" value="ECO:0007669"/>
    <property type="project" value="TreeGrafter"/>
</dbReference>
<evidence type="ECO:0000256" key="3">
    <source>
        <dbReference type="ARBA" id="ARBA00023163"/>
    </source>
</evidence>
<reference evidence="7 8" key="1">
    <citation type="journal article" date="2017" name="Nat. Commun.">
        <title>In situ click chemistry generation of cyclooxygenase-2 inhibitors.</title>
        <authorList>
            <person name="Bhardwaj A."/>
            <person name="Kaur J."/>
            <person name="Wuest M."/>
            <person name="Wuest F."/>
        </authorList>
    </citation>
    <scope>NUCLEOTIDE SEQUENCE [LARGE SCALE GENOMIC DNA]</scope>
    <source>
        <strain evidence="7">S2_012_000_R3_94</strain>
    </source>
</reference>
<name>A0A533HYH9_PARDE</name>
<evidence type="ECO:0000256" key="2">
    <source>
        <dbReference type="ARBA" id="ARBA00023125"/>
    </source>
</evidence>
<dbReference type="GO" id="GO:0003700">
    <property type="term" value="F:DNA-binding transcription factor activity"/>
    <property type="evidence" value="ECO:0007669"/>
    <property type="project" value="TreeGrafter"/>
</dbReference>
<dbReference type="PROSITE" id="PS50977">
    <property type="entry name" value="HTH_TETR_2"/>
    <property type="match status" value="1"/>
</dbReference>
<dbReference type="EMBL" id="VAFL01000036">
    <property type="protein sequence ID" value="TKW63277.1"/>
    <property type="molecule type" value="Genomic_DNA"/>
</dbReference>
<dbReference type="Proteomes" id="UP000315344">
    <property type="component" value="Unassembled WGS sequence"/>
</dbReference>
<proteinExistence type="predicted"/>
<sequence length="238" mass="26406">MDSTAEGTESRRSGRRLDRDTVIKEALRVVDREGSRALTMRGLGQELGVEAMSLYRYVTGREDLLEGIVVCLLEGVTAELANARPTSWQQYLQTLAHIVRDLALEHPLAFPLVATRHPAAPWLRPPLRSLEVVEDFLTTLGEFGFSDEQKVGAYRSFTSFLLGQLLLEAAARGDGVSPPEEPLDEGDADVPNRDGRIQLSPGSEVLRLRPMLSENHGAEEFELSLESLLDRIELEISQ</sequence>
<evidence type="ECO:0000259" key="6">
    <source>
        <dbReference type="PROSITE" id="PS50977"/>
    </source>
</evidence>
<dbReference type="SUPFAM" id="SSF48498">
    <property type="entry name" value="Tetracyclin repressor-like, C-terminal domain"/>
    <property type="match status" value="1"/>
</dbReference>
<dbReference type="Gene3D" id="1.10.357.10">
    <property type="entry name" value="Tetracycline Repressor, domain 2"/>
    <property type="match status" value="1"/>
</dbReference>
<evidence type="ECO:0000256" key="5">
    <source>
        <dbReference type="SAM" id="MobiDB-lite"/>
    </source>
</evidence>
<organism evidence="7 8">
    <name type="scientific">Paracoccus denitrificans</name>
    <dbReference type="NCBI Taxonomy" id="266"/>
    <lineage>
        <taxon>Bacteria</taxon>
        <taxon>Pseudomonadati</taxon>
        <taxon>Pseudomonadota</taxon>
        <taxon>Alphaproteobacteria</taxon>
        <taxon>Rhodobacterales</taxon>
        <taxon>Paracoccaceae</taxon>
        <taxon>Paracoccus</taxon>
    </lineage>
</organism>
<dbReference type="PANTHER" id="PTHR30055">
    <property type="entry name" value="HTH-TYPE TRANSCRIPTIONAL REGULATOR RUTR"/>
    <property type="match status" value="1"/>
</dbReference>
<feature type="region of interest" description="Disordered" evidence="5">
    <location>
        <begin position="173"/>
        <end position="196"/>
    </location>
</feature>
<dbReference type="SUPFAM" id="SSF46689">
    <property type="entry name" value="Homeodomain-like"/>
    <property type="match status" value="1"/>
</dbReference>
<protein>
    <submittedName>
        <fullName evidence="7">TetR family transcriptional regulator</fullName>
    </submittedName>
</protein>
<dbReference type="Pfam" id="PF02909">
    <property type="entry name" value="TetR_C_1"/>
    <property type="match status" value="1"/>
</dbReference>
<dbReference type="InterPro" id="IPR036271">
    <property type="entry name" value="Tet_transcr_reg_TetR-rel_C_sf"/>
</dbReference>
<evidence type="ECO:0000313" key="8">
    <source>
        <dbReference type="Proteomes" id="UP000315344"/>
    </source>
</evidence>